<gene>
    <name evidence="4" type="ORF">NK118_13485</name>
</gene>
<feature type="transmembrane region" description="Helical" evidence="1">
    <location>
        <begin position="146"/>
        <end position="168"/>
    </location>
</feature>
<keyword evidence="1" id="KW-0472">Membrane</keyword>
<accession>A0ABT1EKM8</accession>
<feature type="transmembrane region" description="Helical" evidence="1">
    <location>
        <begin position="83"/>
        <end position="106"/>
    </location>
</feature>
<evidence type="ECO:0000259" key="3">
    <source>
        <dbReference type="Pfam" id="PF23543"/>
    </source>
</evidence>
<dbReference type="Pfam" id="PF23543">
    <property type="entry name" value="DUF6688_C"/>
    <property type="match status" value="1"/>
</dbReference>
<name>A0ABT1EKM8_9FIRM</name>
<feature type="transmembrane region" description="Helical" evidence="1">
    <location>
        <begin position="118"/>
        <end position="140"/>
    </location>
</feature>
<feature type="transmembrane region" description="Helical" evidence="1">
    <location>
        <begin position="332"/>
        <end position="351"/>
    </location>
</feature>
<organism evidence="4 5">
    <name type="scientific">Ohessyouella blattaphilus</name>
    <dbReference type="NCBI Taxonomy" id="2949333"/>
    <lineage>
        <taxon>Bacteria</taxon>
        <taxon>Bacillati</taxon>
        <taxon>Bacillota</taxon>
        <taxon>Clostridia</taxon>
        <taxon>Lachnospirales</taxon>
        <taxon>Lachnospiraceae</taxon>
        <taxon>Ohessyouella</taxon>
    </lineage>
</organism>
<evidence type="ECO:0000256" key="1">
    <source>
        <dbReference type="SAM" id="Phobius"/>
    </source>
</evidence>
<proteinExistence type="predicted"/>
<feature type="transmembrane region" description="Helical" evidence="1">
    <location>
        <begin position="6"/>
        <end position="29"/>
    </location>
</feature>
<dbReference type="EMBL" id="JAMZFV010000027">
    <property type="protein sequence ID" value="MCP1111262.1"/>
    <property type="molecule type" value="Genomic_DNA"/>
</dbReference>
<feature type="transmembrane region" description="Helical" evidence="1">
    <location>
        <begin position="41"/>
        <end position="63"/>
    </location>
</feature>
<dbReference type="Proteomes" id="UP001523565">
    <property type="component" value="Unassembled WGS sequence"/>
</dbReference>
<protein>
    <submittedName>
        <fullName evidence="4">Uncharacterized protein</fullName>
    </submittedName>
</protein>
<sequence>MMTSILQLLLVFFFLGMPLILTGLNGYYLMRSPEKLYKSKLEVVSEVLTFLLGVTFSLFYMGLSDIYFADWDAQLYNNQKHMPIWTEGLGTIVFFAVISLLTYIMLRAINYKKASPLILVSTIAGQYVGMLLCLLWIIQISVATDMLLLTLFPLNYILLSVKMIRYLIFKGNKCIYNEEERYQNRFLQNLNVRLQNANRWPFYAFVFTVPLLMAGIIILLLFGQRPDAIIKAWTETSDWRLSLKEGPQNIYMDEHYLCTVAAGGHEQVVKPLRLGVRHGHKVIVNRQLCVANAFEELIQERLPKTHRVIRRFYDTYGFPIAKGIKSKVMADIVYILMKPLEWFFLFVLYLCDNKPENRIAVQYMGKRKPLV</sequence>
<keyword evidence="1" id="KW-1133">Transmembrane helix</keyword>
<feature type="transmembrane region" description="Helical" evidence="1">
    <location>
        <begin position="202"/>
        <end position="223"/>
    </location>
</feature>
<feature type="domain" description="DUF6688" evidence="3">
    <location>
        <begin position="253"/>
        <end position="364"/>
    </location>
</feature>
<evidence type="ECO:0000313" key="4">
    <source>
        <dbReference type="EMBL" id="MCP1111262.1"/>
    </source>
</evidence>
<evidence type="ECO:0000313" key="5">
    <source>
        <dbReference type="Proteomes" id="UP001523565"/>
    </source>
</evidence>
<dbReference type="InterPro" id="IPR046510">
    <property type="entry name" value="DUF6688_N"/>
</dbReference>
<dbReference type="InterPro" id="IPR056491">
    <property type="entry name" value="DUF6688_C"/>
</dbReference>
<reference evidence="4 5" key="1">
    <citation type="journal article" date="2022" name="Genome Biol. Evol.">
        <title>Host diet, physiology and behaviors set the stage for Lachnospiraceae cladogenesis.</title>
        <authorList>
            <person name="Vera-Ponce De Leon A."/>
            <person name="Schneider M."/>
            <person name="Jahnes B.C."/>
            <person name="Sadowski V."/>
            <person name="Camuy-Velez L.A."/>
            <person name="Duan J."/>
            <person name="Sabree Z.L."/>
        </authorList>
    </citation>
    <scope>NUCLEOTIDE SEQUENCE [LARGE SCALE GENOMIC DNA]</scope>
    <source>
        <strain evidence="4 5">PAL227</strain>
    </source>
</reference>
<keyword evidence="5" id="KW-1185">Reference proteome</keyword>
<dbReference type="Pfam" id="PF20394">
    <property type="entry name" value="DUF6688"/>
    <property type="match status" value="1"/>
</dbReference>
<keyword evidence="1" id="KW-0812">Transmembrane</keyword>
<dbReference type="RefSeq" id="WP_262070140.1">
    <property type="nucleotide sequence ID" value="NZ_JAMXOC010000027.1"/>
</dbReference>
<comment type="caution">
    <text evidence="4">The sequence shown here is derived from an EMBL/GenBank/DDBJ whole genome shotgun (WGS) entry which is preliminary data.</text>
</comment>
<feature type="domain" description="DUF6688" evidence="2">
    <location>
        <begin position="8"/>
        <end position="250"/>
    </location>
</feature>
<evidence type="ECO:0000259" key="2">
    <source>
        <dbReference type="Pfam" id="PF20394"/>
    </source>
</evidence>